<accession>A0A9P9AEX0</accession>
<sequence>MLSPVSTVTALLAVAGFACSAPAAAHGGGSIDALIQKRSFSCNNLVTGLNSGDCQWMSTIGMAGQGTNAVSNNGNIWIGGDGPNTFTFTNQASSPSNVPVTLILWDNPPNDYQSSFMNVRTPKISYSLPNVGNSVTISLANGVSGGWAALNNHATTISQYGQIYNTWGEFTTGSYATVDVSRLVNMGGNTMSVKVSTGCVSNMNTCVFTCYNGNTCGTSGSYQLVNCAAGSQPGASYGMYDGNPSGGCQGWSNGGHLDISLGRF</sequence>
<name>A0A9P9AEX0_9HYPO</name>
<dbReference type="Proteomes" id="UP000777438">
    <property type="component" value="Unassembled WGS sequence"/>
</dbReference>
<gene>
    <name evidence="2" type="ORF">B0T10DRAFT_450427</name>
</gene>
<comment type="caution">
    <text evidence="2">The sequence shown here is derived from an EMBL/GenBank/DDBJ whole genome shotgun (WGS) entry which is preliminary data.</text>
</comment>
<proteinExistence type="predicted"/>
<dbReference type="Pfam" id="PF25312">
    <property type="entry name" value="Allergen_Asp_f_4"/>
    <property type="match status" value="1"/>
</dbReference>
<evidence type="ECO:0000256" key="1">
    <source>
        <dbReference type="SAM" id="SignalP"/>
    </source>
</evidence>
<evidence type="ECO:0000313" key="2">
    <source>
        <dbReference type="EMBL" id="KAH6871417.1"/>
    </source>
</evidence>
<dbReference type="AlphaFoldDB" id="A0A9P9AEX0"/>
<feature type="signal peptide" evidence="1">
    <location>
        <begin position="1"/>
        <end position="25"/>
    </location>
</feature>
<reference evidence="2 3" key="1">
    <citation type="journal article" date="2021" name="Nat. Commun.">
        <title>Genetic determinants of endophytism in the Arabidopsis root mycobiome.</title>
        <authorList>
            <person name="Mesny F."/>
            <person name="Miyauchi S."/>
            <person name="Thiergart T."/>
            <person name="Pickel B."/>
            <person name="Atanasova L."/>
            <person name="Karlsson M."/>
            <person name="Huettel B."/>
            <person name="Barry K.W."/>
            <person name="Haridas S."/>
            <person name="Chen C."/>
            <person name="Bauer D."/>
            <person name="Andreopoulos W."/>
            <person name="Pangilinan J."/>
            <person name="LaButti K."/>
            <person name="Riley R."/>
            <person name="Lipzen A."/>
            <person name="Clum A."/>
            <person name="Drula E."/>
            <person name="Henrissat B."/>
            <person name="Kohler A."/>
            <person name="Grigoriev I.V."/>
            <person name="Martin F.M."/>
            <person name="Hacquard S."/>
        </authorList>
    </citation>
    <scope>NUCLEOTIDE SEQUENCE [LARGE SCALE GENOMIC DNA]</scope>
    <source>
        <strain evidence="2 3">MPI-CAGE-CH-0241</strain>
    </source>
</reference>
<dbReference type="OrthoDB" id="5320938at2759"/>
<dbReference type="GO" id="GO:0019863">
    <property type="term" value="F:IgE binding"/>
    <property type="evidence" value="ECO:0007669"/>
    <property type="project" value="InterPro"/>
</dbReference>
<evidence type="ECO:0000313" key="3">
    <source>
        <dbReference type="Proteomes" id="UP000777438"/>
    </source>
</evidence>
<keyword evidence="3" id="KW-1185">Reference proteome</keyword>
<dbReference type="InterPro" id="IPR038903">
    <property type="entry name" value="Allergen_Asp_f_4"/>
</dbReference>
<keyword evidence="1" id="KW-0732">Signal</keyword>
<feature type="chain" id="PRO_5040416210" evidence="1">
    <location>
        <begin position="26"/>
        <end position="264"/>
    </location>
</feature>
<organism evidence="2 3">
    <name type="scientific">Thelonectria olida</name>
    <dbReference type="NCBI Taxonomy" id="1576542"/>
    <lineage>
        <taxon>Eukaryota</taxon>
        <taxon>Fungi</taxon>
        <taxon>Dikarya</taxon>
        <taxon>Ascomycota</taxon>
        <taxon>Pezizomycotina</taxon>
        <taxon>Sordariomycetes</taxon>
        <taxon>Hypocreomycetidae</taxon>
        <taxon>Hypocreales</taxon>
        <taxon>Nectriaceae</taxon>
        <taxon>Thelonectria</taxon>
    </lineage>
</organism>
<dbReference type="EMBL" id="JAGPYM010000055">
    <property type="protein sequence ID" value="KAH6871417.1"/>
    <property type="molecule type" value="Genomic_DNA"/>
</dbReference>
<dbReference type="GO" id="GO:0005576">
    <property type="term" value="C:extracellular region"/>
    <property type="evidence" value="ECO:0007669"/>
    <property type="project" value="InterPro"/>
</dbReference>
<protein>
    <submittedName>
        <fullName evidence="2">Uncharacterized protein</fullName>
    </submittedName>
</protein>